<keyword evidence="3" id="KW-1003">Cell membrane</keyword>
<dbReference type="eggNOG" id="COG0601">
    <property type="taxonomic scope" value="Bacteria"/>
</dbReference>
<dbReference type="Pfam" id="PF19300">
    <property type="entry name" value="BPD_transp_1_N"/>
    <property type="match status" value="1"/>
</dbReference>
<evidence type="ECO:0000313" key="10">
    <source>
        <dbReference type="Proteomes" id="UP000002217"/>
    </source>
</evidence>
<feature type="transmembrane region" description="Helical" evidence="7">
    <location>
        <begin position="106"/>
        <end position="129"/>
    </location>
</feature>
<dbReference type="GO" id="GO:0055085">
    <property type="term" value="P:transmembrane transport"/>
    <property type="evidence" value="ECO:0007669"/>
    <property type="project" value="InterPro"/>
</dbReference>
<evidence type="ECO:0000256" key="2">
    <source>
        <dbReference type="ARBA" id="ARBA00022448"/>
    </source>
</evidence>
<dbReference type="HOGENOM" id="CLU_036879_0_2_9"/>
<evidence type="ECO:0000256" key="6">
    <source>
        <dbReference type="ARBA" id="ARBA00023136"/>
    </source>
</evidence>
<dbReference type="InterPro" id="IPR035906">
    <property type="entry name" value="MetI-like_sf"/>
</dbReference>
<comment type="subcellular location">
    <subcellularLocation>
        <location evidence="1 7">Cell membrane</location>
        <topology evidence="1 7">Multi-pass membrane protein</topology>
    </subcellularLocation>
</comment>
<gene>
    <name evidence="9" type="ordered locus">Dtox_0449</name>
</gene>
<keyword evidence="6 7" id="KW-0472">Membrane</keyword>
<dbReference type="Proteomes" id="UP000002217">
    <property type="component" value="Chromosome"/>
</dbReference>
<dbReference type="PROSITE" id="PS50928">
    <property type="entry name" value="ABC_TM1"/>
    <property type="match status" value="1"/>
</dbReference>
<dbReference type="Pfam" id="PF00528">
    <property type="entry name" value="BPD_transp_1"/>
    <property type="match status" value="1"/>
</dbReference>
<accession>C8W528</accession>
<keyword evidence="4 7" id="KW-0812">Transmembrane</keyword>
<dbReference type="GO" id="GO:0005886">
    <property type="term" value="C:plasma membrane"/>
    <property type="evidence" value="ECO:0007669"/>
    <property type="project" value="UniProtKB-SubCell"/>
</dbReference>
<evidence type="ECO:0000313" key="9">
    <source>
        <dbReference type="EMBL" id="ACV61380.1"/>
    </source>
</evidence>
<protein>
    <submittedName>
        <fullName evidence="9">Binding-protein-dependent transport systems inner membrane component</fullName>
    </submittedName>
</protein>
<evidence type="ECO:0000256" key="4">
    <source>
        <dbReference type="ARBA" id="ARBA00022692"/>
    </source>
</evidence>
<keyword evidence="5 7" id="KW-1133">Transmembrane helix</keyword>
<evidence type="ECO:0000259" key="8">
    <source>
        <dbReference type="PROSITE" id="PS50928"/>
    </source>
</evidence>
<feature type="transmembrane region" description="Helical" evidence="7">
    <location>
        <begin position="280"/>
        <end position="305"/>
    </location>
</feature>
<evidence type="ECO:0000256" key="5">
    <source>
        <dbReference type="ARBA" id="ARBA00022989"/>
    </source>
</evidence>
<evidence type="ECO:0000256" key="1">
    <source>
        <dbReference type="ARBA" id="ARBA00004651"/>
    </source>
</evidence>
<name>C8W528_DESAS</name>
<evidence type="ECO:0000256" key="7">
    <source>
        <dbReference type="RuleBase" id="RU363032"/>
    </source>
</evidence>
<comment type="similarity">
    <text evidence="7">Belongs to the binding-protein-dependent transport system permease family.</text>
</comment>
<dbReference type="STRING" id="485916.Dtox_0449"/>
<keyword evidence="2 7" id="KW-0813">Transport</keyword>
<reference evidence="9 10" key="1">
    <citation type="journal article" date="2009" name="Stand. Genomic Sci.">
        <title>Complete genome sequence of Desulfotomaculum acetoxidans type strain (5575).</title>
        <authorList>
            <person name="Spring S."/>
            <person name="Lapidus A."/>
            <person name="Schroder M."/>
            <person name="Gleim D."/>
            <person name="Sims D."/>
            <person name="Meincke L."/>
            <person name="Glavina Del Rio T."/>
            <person name="Tice H."/>
            <person name="Copeland A."/>
            <person name="Cheng J.F."/>
            <person name="Lucas S."/>
            <person name="Chen F."/>
            <person name="Nolan M."/>
            <person name="Bruce D."/>
            <person name="Goodwin L."/>
            <person name="Pitluck S."/>
            <person name="Ivanova N."/>
            <person name="Mavromatis K."/>
            <person name="Mikhailova N."/>
            <person name="Pati A."/>
            <person name="Chen A."/>
            <person name="Palaniappan K."/>
            <person name="Land M."/>
            <person name="Hauser L."/>
            <person name="Chang Y.J."/>
            <person name="Jeffries C.D."/>
            <person name="Chain P."/>
            <person name="Saunders E."/>
            <person name="Brettin T."/>
            <person name="Detter J.C."/>
            <person name="Goker M."/>
            <person name="Bristow J."/>
            <person name="Eisen J.A."/>
            <person name="Markowitz V."/>
            <person name="Hugenholtz P."/>
            <person name="Kyrpides N.C."/>
            <person name="Klenk H.P."/>
            <person name="Han C."/>
        </authorList>
    </citation>
    <scope>NUCLEOTIDE SEQUENCE [LARGE SCALE GENOMIC DNA]</scope>
    <source>
        <strain evidence="10">ATCC 49208 / DSM 771 / VKM B-1644</strain>
    </source>
</reference>
<dbReference type="EMBL" id="CP001720">
    <property type="protein sequence ID" value="ACV61380.1"/>
    <property type="molecule type" value="Genomic_DNA"/>
</dbReference>
<feature type="transmembrane region" description="Helical" evidence="7">
    <location>
        <begin position="176"/>
        <end position="194"/>
    </location>
</feature>
<dbReference type="InterPro" id="IPR045621">
    <property type="entry name" value="BPD_transp_1_N"/>
</dbReference>
<dbReference type="SUPFAM" id="SSF161098">
    <property type="entry name" value="MetI-like"/>
    <property type="match status" value="1"/>
</dbReference>
<dbReference type="CDD" id="cd06261">
    <property type="entry name" value="TM_PBP2"/>
    <property type="match status" value="1"/>
</dbReference>
<dbReference type="OrthoDB" id="9789439at2"/>
<feature type="domain" description="ABC transmembrane type-1" evidence="8">
    <location>
        <begin position="102"/>
        <end position="303"/>
    </location>
</feature>
<dbReference type="InterPro" id="IPR000515">
    <property type="entry name" value="MetI-like"/>
</dbReference>
<feature type="transmembrane region" description="Helical" evidence="7">
    <location>
        <begin position="9"/>
        <end position="29"/>
    </location>
</feature>
<dbReference type="KEGG" id="dae:Dtox_0449"/>
<dbReference type="PANTHER" id="PTHR43163">
    <property type="entry name" value="DIPEPTIDE TRANSPORT SYSTEM PERMEASE PROTEIN DPPB-RELATED"/>
    <property type="match status" value="1"/>
</dbReference>
<proteinExistence type="inferred from homology"/>
<keyword evidence="10" id="KW-1185">Reference proteome</keyword>
<dbReference type="RefSeq" id="WP_015756101.1">
    <property type="nucleotide sequence ID" value="NC_013216.1"/>
</dbReference>
<sequence>MWQFLFKRLAAAILVVAAASMLTFGILHLTPGDTPVTILKHAFIGIEQEPTDSEVTNITNRYKLDEPLDKQYFSWIKEAVRGNLGESYVYRTSVAQIIGLRFPATVLLALVSVALSLLIAIPVGVFSAARRNSVFDHLSRLCALFAVSIPSFWLALLLIIVFSLQLDLFSVAGFRQISDVVLPCVTIAAGMSAVTMRMMRSCMLEILNQDYILTAKAKGLHESVVVWRHALRNAFLPVITIVGLQFGHMLGGTVVVETVFAWPGLGKLLIDSILAKDIPMVQGIIVLIATSYAVVNLLVDLAYVLMDPRIRYGREV</sequence>
<feature type="transmembrane region" description="Helical" evidence="7">
    <location>
        <begin position="234"/>
        <end position="260"/>
    </location>
</feature>
<organism evidence="9 10">
    <name type="scientific">Desulfofarcimen acetoxidans (strain ATCC 49208 / DSM 771 / KCTC 5769 / VKM B-1644 / 5575)</name>
    <name type="common">Desulfotomaculum acetoxidans</name>
    <dbReference type="NCBI Taxonomy" id="485916"/>
    <lineage>
        <taxon>Bacteria</taxon>
        <taxon>Bacillati</taxon>
        <taxon>Bacillota</taxon>
        <taxon>Clostridia</taxon>
        <taxon>Eubacteriales</taxon>
        <taxon>Peptococcaceae</taxon>
        <taxon>Desulfofarcimen</taxon>
    </lineage>
</organism>
<dbReference type="Gene3D" id="1.10.3720.10">
    <property type="entry name" value="MetI-like"/>
    <property type="match status" value="1"/>
</dbReference>
<dbReference type="PANTHER" id="PTHR43163:SF6">
    <property type="entry name" value="DIPEPTIDE TRANSPORT SYSTEM PERMEASE PROTEIN DPPB-RELATED"/>
    <property type="match status" value="1"/>
</dbReference>
<dbReference type="AlphaFoldDB" id="C8W528"/>
<feature type="transmembrane region" description="Helical" evidence="7">
    <location>
        <begin position="141"/>
        <end position="164"/>
    </location>
</feature>
<evidence type="ECO:0000256" key="3">
    <source>
        <dbReference type="ARBA" id="ARBA00022475"/>
    </source>
</evidence>